<sequence>MDAEYDFSQGKRGAIEPTGEGKTRITIRLDDDVLIWFREQVHLAGGGNYQTLINNALREYVQQRREPLEEILRRVVREELSQINIQVNE</sequence>
<reference evidence="2 3" key="1">
    <citation type="submission" date="2017-08" db="EMBL/GenBank/DDBJ databases">
        <title>Draft genome sequence of filamentous cyanobacterium Calothrix elsteri CCALA 953.</title>
        <authorList>
            <person name="Gagunashvili A.N."/>
            <person name="Elster J."/>
            <person name="Andresson O.S."/>
        </authorList>
    </citation>
    <scope>NUCLEOTIDE SEQUENCE [LARGE SCALE GENOMIC DNA]</scope>
    <source>
        <strain evidence="2 3">CCALA 953</strain>
    </source>
</reference>
<organism evidence="2 3">
    <name type="scientific">Brunnivagina elsteri CCALA 953</name>
    <dbReference type="NCBI Taxonomy" id="987040"/>
    <lineage>
        <taxon>Bacteria</taxon>
        <taxon>Bacillati</taxon>
        <taxon>Cyanobacteriota</taxon>
        <taxon>Cyanophyceae</taxon>
        <taxon>Nostocales</taxon>
        <taxon>Calotrichaceae</taxon>
        <taxon>Brunnivagina</taxon>
    </lineage>
</organism>
<dbReference type="RefSeq" id="WP_095723969.1">
    <property type="nucleotide sequence ID" value="NZ_NTFS01000349.1"/>
</dbReference>
<dbReference type="EMBL" id="NTFS01000349">
    <property type="protein sequence ID" value="PAX51700.1"/>
    <property type="molecule type" value="Genomic_DNA"/>
</dbReference>
<evidence type="ECO:0000256" key="1">
    <source>
        <dbReference type="SAM" id="MobiDB-lite"/>
    </source>
</evidence>
<dbReference type="OrthoDB" id="5297245at2"/>
<evidence type="ECO:0000313" key="3">
    <source>
        <dbReference type="Proteomes" id="UP000218238"/>
    </source>
</evidence>
<dbReference type="AlphaFoldDB" id="A0A2A2TD78"/>
<name>A0A2A2TD78_9CYAN</name>
<keyword evidence="3" id="KW-1185">Reference proteome</keyword>
<accession>A0A2A2TD78</accession>
<protein>
    <submittedName>
        <fullName evidence="2">CopG family transcriptional regulator</fullName>
    </submittedName>
</protein>
<dbReference type="InterPro" id="IPR025528">
    <property type="entry name" value="BrnA_antitoxin"/>
</dbReference>
<evidence type="ECO:0000313" key="2">
    <source>
        <dbReference type="EMBL" id="PAX51700.1"/>
    </source>
</evidence>
<dbReference type="Pfam" id="PF14384">
    <property type="entry name" value="BrnA_antitoxin"/>
    <property type="match status" value="1"/>
</dbReference>
<dbReference type="Proteomes" id="UP000218238">
    <property type="component" value="Unassembled WGS sequence"/>
</dbReference>
<feature type="region of interest" description="Disordered" evidence="1">
    <location>
        <begin position="1"/>
        <end position="20"/>
    </location>
</feature>
<gene>
    <name evidence="2" type="ORF">CK510_23390</name>
</gene>
<comment type="caution">
    <text evidence="2">The sequence shown here is derived from an EMBL/GenBank/DDBJ whole genome shotgun (WGS) entry which is preliminary data.</text>
</comment>
<proteinExistence type="predicted"/>